<dbReference type="GO" id="GO:0060271">
    <property type="term" value="P:cilium assembly"/>
    <property type="evidence" value="ECO:0007669"/>
    <property type="project" value="TreeGrafter"/>
</dbReference>
<evidence type="ECO:0000313" key="5">
    <source>
        <dbReference type="EMBL" id="RTG85047.1"/>
    </source>
</evidence>
<proteinExistence type="inferred from homology"/>
<comment type="subcellular location">
    <subcellularLocation>
        <location evidence="1">Cytoplasm</location>
    </subcellularLocation>
</comment>
<dbReference type="GO" id="GO:0005929">
    <property type="term" value="C:cilium"/>
    <property type="evidence" value="ECO:0007669"/>
    <property type="project" value="UniProtKB-ARBA"/>
</dbReference>
<dbReference type="Pfam" id="PF03148">
    <property type="entry name" value="Tektin"/>
    <property type="match status" value="2"/>
</dbReference>
<dbReference type="GO" id="GO:0005634">
    <property type="term" value="C:nucleus"/>
    <property type="evidence" value="ECO:0007669"/>
    <property type="project" value="TreeGrafter"/>
</dbReference>
<dbReference type="Proteomes" id="UP000290809">
    <property type="component" value="Unassembled WGS sequence"/>
</dbReference>
<evidence type="ECO:0000256" key="3">
    <source>
        <dbReference type="ARBA" id="ARBA00022490"/>
    </source>
</evidence>
<dbReference type="EMBL" id="QMKO01002047">
    <property type="protein sequence ID" value="RTG85047.1"/>
    <property type="molecule type" value="Genomic_DNA"/>
</dbReference>
<dbReference type="PANTHER" id="PTHR19960">
    <property type="entry name" value="TEKTIN"/>
    <property type="match status" value="1"/>
</dbReference>
<comment type="caution">
    <text evidence="5">The sequence shown here is derived from an EMBL/GenBank/DDBJ whole genome shotgun (WGS) entry which is preliminary data.</text>
</comment>
<name>A0A430QBG4_SCHBO</name>
<dbReference type="PANTHER" id="PTHR19960:SF11">
    <property type="entry name" value="TEKTIN"/>
    <property type="match status" value="1"/>
</dbReference>
<feature type="coiled-coil region" evidence="4">
    <location>
        <begin position="186"/>
        <end position="220"/>
    </location>
</feature>
<evidence type="ECO:0000256" key="2">
    <source>
        <dbReference type="ARBA" id="ARBA00007209"/>
    </source>
</evidence>
<feature type="coiled-coil region" evidence="4">
    <location>
        <begin position="472"/>
        <end position="499"/>
    </location>
</feature>
<evidence type="ECO:0000256" key="4">
    <source>
        <dbReference type="SAM" id="Coils"/>
    </source>
</evidence>
<comment type="similarity">
    <text evidence="2">Belongs to the tektin family.</text>
</comment>
<dbReference type="GO" id="GO:0015630">
    <property type="term" value="C:microtubule cytoskeleton"/>
    <property type="evidence" value="ECO:0007669"/>
    <property type="project" value="TreeGrafter"/>
</dbReference>
<organism evidence="5 6">
    <name type="scientific">Schistosoma bovis</name>
    <name type="common">Blood fluke</name>
    <dbReference type="NCBI Taxonomy" id="6184"/>
    <lineage>
        <taxon>Eukaryota</taxon>
        <taxon>Metazoa</taxon>
        <taxon>Spiralia</taxon>
        <taxon>Lophotrochozoa</taxon>
        <taxon>Platyhelminthes</taxon>
        <taxon>Trematoda</taxon>
        <taxon>Digenea</taxon>
        <taxon>Strigeidida</taxon>
        <taxon>Schistosomatoidea</taxon>
        <taxon>Schistosomatidae</taxon>
        <taxon>Schistosoma</taxon>
    </lineage>
</organism>
<protein>
    <submittedName>
        <fullName evidence="5">Tektin-3</fullName>
    </submittedName>
</protein>
<keyword evidence="4" id="KW-0175">Coiled coil</keyword>
<dbReference type="AlphaFoldDB" id="A0A430QBG4"/>
<feature type="coiled-coil region" evidence="4">
    <location>
        <begin position="271"/>
        <end position="305"/>
    </location>
</feature>
<feature type="coiled-coil region" evidence="4">
    <location>
        <begin position="538"/>
        <end position="565"/>
    </location>
</feature>
<dbReference type="GO" id="GO:0005737">
    <property type="term" value="C:cytoplasm"/>
    <property type="evidence" value="ECO:0007669"/>
    <property type="project" value="UniProtKB-SubCell"/>
</dbReference>
<gene>
    <name evidence="5" type="ORF">DC041_0009477</name>
</gene>
<dbReference type="STRING" id="6184.A0A430QBG4"/>
<evidence type="ECO:0000256" key="1">
    <source>
        <dbReference type="ARBA" id="ARBA00004496"/>
    </source>
</evidence>
<dbReference type="PRINTS" id="PR00511">
    <property type="entry name" value="TEKTIN"/>
</dbReference>
<keyword evidence="6" id="KW-1185">Reference proteome</keyword>
<evidence type="ECO:0000313" key="6">
    <source>
        <dbReference type="Proteomes" id="UP000290809"/>
    </source>
</evidence>
<sequence length="611" mass="70714">MFLILLANNLQMELMTERYFQRPLRLSHSASNLPDILQYTRSGSSGRFDDITEGSYPAIYTHRNIRSFAPWRPKSHFSPDRLSYFNDDKSAKSLGPIVNVTGDSLGLHELEGLRIPSIYSAARNALYTRYTPADWTKGNFTRLSNSEQAMKRAEHIRGNGERLGVEADDRIKRAQQEVGRLLGQRINDINYMKHELNNEIDALINEMNKLNESKRIAEKAFAEIENPLHITQECLYHREKRQSTDLVHDQPEKALLKVNNLFVISVLCQRINDINYMKHELNNEIDALINEMNKLNESKRIAEKAFAEIENPLHITQECLYHREKRQSTDLVHDQPEKALLKEIDGVKVCQEQIKNIINRATAQLSLCRSVQHELEQDSSDKFRALQLDQLAHQLRNSSANIALYGDIEKLEKWMSVPEKWAEHTSANLKRSQAERAASRSIREAIEHCLGATFSRIRDLWSSTNACLSQRIQETMEAKNRIQVQLEKINQELFDVEKNMEYLKRCIADKQAPLKVARTRLDLRNRRPNIELCHDDPHERLLREIAELQESIDQLVSQLTDIQTAHQDLLNNKSRLEMDLSIKANSIYIDREKCLGLRKTFPMNPSLIAPV</sequence>
<dbReference type="InterPro" id="IPR048256">
    <property type="entry name" value="Tektin-like"/>
</dbReference>
<dbReference type="InterPro" id="IPR000435">
    <property type="entry name" value="Tektins"/>
</dbReference>
<keyword evidence="3" id="KW-0963">Cytoplasm</keyword>
<dbReference type="GO" id="GO:0060294">
    <property type="term" value="P:cilium movement involved in cell motility"/>
    <property type="evidence" value="ECO:0007669"/>
    <property type="project" value="InterPro"/>
</dbReference>
<accession>A0A430QBG4</accession>
<reference evidence="5 6" key="1">
    <citation type="journal article" date="2019" name="PLoS Pathog.">
        <title>Genome sequence of the bovine parasite Schistosoma bovis Tanzania.</title>
        <authorList>
            <person name="Oey H."/>
            <person name="Zakrzewski M."/>
            <person name="Gobert G."/>
            <person name="Gravermann K."/>
            <person name="Stoye J."/>
            <person name="Jones M."/>
            <person name="Mcmanus D."/>
            <person name="Krause L."/>
        </authorList>
    </citation>
    <scope>NUCLEOTIDE SEQUENCE [LARGE SCALE GENOMIC DNA]</scope>
    <source>
        <strain evidence="5 6">TAN1997</strain>
    </source>
</reference>